<dbReference type="PANTHER" id="PTHR34296:SF2">
    <property type="entry name" value="ABC TRANSPORTER GUANOSINE-BINDING PROTEIN NUPN"/>
    <property type="match status" value="1"/>
</dbReference>
<evidence type="ECO:0000256" key="5">
    <source>
        <dbReference type="ARBA" id="ARBA00023136"/>
    </source>
</evidence>
<accession>A0A220MME1</accession>
<evidence type="ECO:0000259" key="7">
    <source>
        <dbReference type="Pfam" id="PF02608"/>
    </source>
</evidence>
<organism evidence="8 9">
    <name type="scientific">Brevibacillus formosus</name>
    <dbReference type="NCBI Taxonomy" id="54913"/>
    <lineage>
        <taxon>Bacteria</taxon>
        <taxon>Bacillati</taxon>
        <taxon>Bacillota</taxon>
        <taxon>Bacilli</taxon>
        <taxon>Bacillales</taxon>
        <taxon>Paenibacillaceae</taxon>
        <taxon>Brevibacillus</taxon>
    </lineage>
</organism>
<dbReference type="Gene3D" id="3.40.50.2300">
    <property type="match status" value="2"/>
</dbReference>
<dbReference type="InterPro" id="IPR003760">
    <property type="entry name" value="PnrA-like"/>
</dbReference>
<comment type="similarity">
    <text evidence="2">Belongs to the BMP lipoprotein family.</text>
</comment>
<sequence length="336" mass="37414">MPKLLPFPVLFTGLVVGLLLLITSQFVTSMKHLDKVMNKSSHSSDKVRVALLLEGPTYDQGWNSSALESMTELQKRYNFSLEIANNIKPEQIKKVAEKYAANDYDLILGHGLIFSDPFTDVALRYPKSHFVSFNGEAPHPNQTTIRYDMKPAGKLVGILAAKMTKSDKVGYIMVDKPTELLQVEGFIEGVKKSSPKTTIIVGKVPDFNDIEGAVRATRDMISQGVDVIYTTGDSFNLEVITEAQRAGVFTIGYIADQRYIAPEYVLASMMQDVRQCYRIIMEQFMQGDLPNGKVMYGLAEGVNQLSQFGHMVPADVREDLERELQNLIPSRGSYGG</sequence>
<comment type="subcellular location">
    <subcellularLocation>
        <location evidence="1">Cell membrane</location>
        <topology evidence="1">Lipid-anchor</topology>
    </subcellularLocation>
</comment>
<dbReference type="InterPro" id="IPR050957">
    <property type="entry name" value="BMP_lipoprotein"/>
</dbReference>
<name>A0A220MME1_9BACL</name>
<reference evidence="8 9" key="1">
    <citation type="submission" date="2016-11" db="EMBL/GenBank/DDBJ databases">
        <authorList>
            <person name="Jaros S."/>
            <person name="Januszkiewicz K."/>
            <person name="Wedrychowicz H."/>
        </authorList>
    </citation>
    <scope>NUCLEOTIDE SEQUENCE [LARGE SCALE GENOMIC DNA]</scope>
    <source>
        <strain evidence="8 9">NF2</strain>
    </source>
</reference>
<dbReference type="RefSeq" id="WP_088909354.1">
    <property type="nucleotide sequence ID" value="NZ_CP018145.1"/>
</dbReference>
<evidence type="ECO:0000256" key="1">
    <source>
        <dbReference type="ARBA" id="ARBA00004193"/>
    </source>
</evidence>
<gene>
    <name evidence="8" type="ORF">BP422_20495</name>
</gene>
<evidence type="ECO:0000256" key="2">
    <source>
        <dbReference type="ARBA" id="ARBA00008610"/>
    </source>
</evidence>
<dbReference type="GO" id="GO:0005886">
    <property type="term" value="C:plasma membrane"/>
    <property type="evidence" value="ECO:0007669"/>
    <property type="project" value="UniProtKB-SubCell"/>
</dbReference>
<evidence type="ECO:0000256" key="4">
    <source>
        <dbReference type="ARBA" id="ARBA00022729"/>
    </source>
</evidence>
<evidence type="ECO:0000313" key="9">
    <source>
        <dbReference type="Proteomes" id="UP000197781"/>
    </source>
</evidence>
<evidence type="ECO:0000256" key="3">
    <source>
        <dbReference type="ARBA" id="ARBA00022475"/>
    </source>
</evidence>
<keyword evidence="5" id="KW-0472">Membrane</keyword>
<dbReference type="SUPFAM" id="SSF53822">
    <property type="entry name" value="Periplasmic binding protein-like I"/>
    <property type="match status" value="1"/>
</dbReference>
<dbReference type="Proteomes" id="UP000197781">
    <property type="component" value="Chromosome"/>
</dbReference>
<dbReference type="AlphaFoldDB" id="A0A220MME1"/>
<feature type="domain" description="ABC transporter substrate-binding protein PnrA-like" evidence="7">
    <location>
        <begin position="46"/>
        <end position="326"/>
    </location>
</feature>
<keyword evidence="3" id="KW-1003">Cell membrane</keyword>
<dbReference type="KEGG" id="bfm:BP422_20495"/>
<keyword evidence="4" id="KW-0732">Signal</keyword>
<proteinExistence type="inferred from homology"/>
<keyword evidence="6" id="KW-0449">Lipoprotein</keyword>
<dbReference type="Pfam" id="PF02608">
    <property type="entry name" value="Bmp"/>
    <property type="match status" value="1"/>
</dbReference>
<evidence type="ECO:0000256" key="6">
    <source>
        <dbReference type="ARBA" id="ARBA00023288"/>
    </source>
</evidence>
<dbReference type="InterPro" id="IPR028082">
    <property type="entry name" value="Peripla_BP_I"/>
</dbReference>
<dbReference type="PANTHER" id="PTHR34296">
    <property type="entry name" value="TRANSCRIPTIONAL ACTIVATOR PROTEIN MED"/>
    <property type="match status" value="1"/>
</dbReference>
<dbReference type="EMBL" id="CP018145">
    <property type="protein sequence ID" value="ASJ55720.1"/>
    <property type="molecule type" value="Genomic_DNA"/>
</dbReference>
<protein>
    <submittedName>
        <fullName evidence="8">BMP family ABC transporter substrate-binding protein</fullName>
    </submittedName>
</protein>
<evidence type="ECO:0000313" key="8">
    <source>
        <dbReference type="EMBL" id="ASJ55720.1"/>
    </source>
</evidence>